<dbReference type="EC" id="2.7.1.180" evidence="1 10"/>
<dbReference type="PANTHER" id="PTHR30040:SF2">
    <property type="entry name" value="FAD:PROTEIN FMN TRANSFERASE"/>
    <property type="match status" value="1"/>
</dbReference>
<evidence type="ECO:0000256" key="8">
    <source>
        <dbReference type="ARBA" id="ARBA00031306"/>
    </source>
</evidence>
<dbReference type="KEGG" id="chih:GWR21_23395"/>
<dbReference type="InterPro" id="IPR003374">
    <property type="entry name" value="ApbE-like_sf"/>
</dbReference>
<feature type="binding site" evidence="11">
    <location>
        <position position="265"/>
    </location>
    <ligand>
        <name>Mg(2+)</name>
        <dbReference type="ChEBI" id="CHEBI:18420"/>
    </ligand>
</feature>
<dbReference type="RefSeq" id="WP_162334072.1">
    <property type="nucleotide sequence ID" value="NZ_CP048113.1"/>
</dbReference>
<comment type="catalytic activity">
    <reaction evidence="9 10">
        <text>L-threonyl-[protein] + FAD = FMN-L-threonyl-[protein] + AMP + H(+)</text>
        <dbReference type="Rhea" id="RHEA:36847"/>
        <dbReference type="Rhea" id="RHEA-COMP:11060"/>
        <dbReference type="Rhea" id="RHEA-COMP:11061"/>
        <dbReference type="ChEBI" id="CHEBI:15378"/>
        <dbReference type="ChEBI" id="CHEBI:30013"/>
        <dbReference type="ChEBI" id="CHEBI:57692"/>
        <dbReference type="ChEBI" id="CHEBI:74257"/>
        <dbReference type="ChEBI" id="CHEBI:456215"/>
        <dbReference type="EC" id="2.7.1.180"/>
    </reaction>
</comment>
<feature type="binding site" evidence="11">
    <location>
        <position position="149"/>
    </location>
    <ligand>
        <name>Mg(2+)</name>
        <dbReference type="ChEBI" id="CHEBI:18420"/>
    </ligand>
</feature>
<evidence type="ECO:0000256" key="5">
    <source>
        <dbReference type="ARBA" id="ARBA00022723"/>
    </source>
</evidence>
<evidence type="ECO:0000256" key="1">
    <source>
        <dbReference type="ARBA" id="ARBA00011955"/>
    </source>
</evidence>
<dbReference type="Gene3D" id="3.10.520.10">
    <property type="entry name" value="ApbE-like domains"/>
    <property type="match status" value="1"/>
</dbReference>
<evidence type="ECO:0000256" key="3">
    <source>
        <dbReference type="ARBA" id="ARBA00022630"/>
    </source>
</evidence>
<keyword evidence="13" id="KW-1185">Reference proteome</keyword>
<evidence type="ECO:0000256" key="10">
    <source>
        <dbReference type="PIRNR" id="PIRNR006268"/>
    </source>
</evidence>
<evidence type="ECO:0000256" key="6">
    <source>
        <dbReference type="ARBA" id="ARBA00022827"/>
    </source>
</evidence>
<comment type="similarity">
    <text evidence="10">Belongs to the ApbE family.</text>
</comment>
<name>A0A6B9ZLY7_9BACT</name>
<dbReference type="PIRSF" id="PIRSF006268">
    <property type="entry name" value="ApbE"/>
    <property type="match status" value="1"/>
</dbReference>
<keyword evidence="5 10" id="KW-0479">Metal-binding</keyword>
<protein>
    <recommendedName>
        <fullName evidence="2 10">FAD:protein FMN transferase</fullName>
        <ecNumber evidence="1 10">2.7.1.180</ecNumber>
    </recommendedName>
    <alternativeName>
        <fullName evidence="8 10">Flavin transferase</fullName>
    </alternativeName>
</protein>
<keyword evidence="4 10" id="KW-0808">Transferase</keyword>
<comment type="cofactor">
    <cofactor evidence="11">
        <name>Mg(2+)</name>
        <dbReference type="ChEBI" id="CHEBI:18420"/>
    </cofactor>
    <cofactor evidence="11">
        <name>Mn(2+)</name>
        <dbReference type="ChEBI" id="CHEBI:29035"/>
    </cofactor>
    <text evidence="11">Magnesium. Can also use manganese.</text>
</comment>
<evidence type="ECO:0000256" key="7">
    <source>
        <dbReference type="ARBA" id="ARBA00022842"/>
    </source>
</evidence>
<sequence>MLSSKLHTRLMGSDFELIATGADEVITAGRLEQGVAEIKRIESLLTVFNETSVIAQLNAQAGGPPVTVPAEVYQLLLRCNKISMITQGAFDITAGVLKKLFNFKYDHFTWPEKAAIDQAMLATSFEHIALLDNHQVQLKRAGMRIDFGAIGKGYAADRVKALWLAAGATSGVINASGDLTAWGHQPDGSPWKIGIADPDAPTQIRFWLPVNNASVATSGNYEQYVERNGVRYSHNIDPRKGWPVPFIKSVTVVSPGAELSDALATAITVMGPAVGIHLVNQLPDVHCIIIDGKNKVLQSDNIQIHAKA</sequence>
<dbReference type="InterPro" id="IPR024932">
    <property type="entry name" value="ApbE"/>
</dbReference>
<keyword evidence="6 10" id="KW-0274">FAD</keyword>
<reference evidence="12 13" key="1">
    <citation type="submission" date="2020-01" db="EMBL/GenBank/DDBJ databases">
        <title>Complete genome sequence of Chitinophaga sp. H33E-04 isolated from quinoa roots.</title>
        <authorList>
            <person name="Weon H.-Y."/>
            <person name="Lee S.A."/>
        </authorList>
    </citation>
    <scope>NUCLEOTIDE SEQUENCE [LARGE SCALE GENOMIC DNA]</scope>
    <source>
        <strain evidence="12 13">H33E-04</strain>
    </source>
</reference>
<keyword evidence="7 10" id="KW-0460">Magnesium</keyword>
<dbReference type="SUPFAM" id="SSF143631">
    <property type="entry name" value="ApbE-like"/>
    <property type="match status" value="1"/>
</dbReference>
<evidence type="ECO:0000256" key="9">
    <source>
        <dbReference type="ARBA" id="ARBA00048540"/>
    </source>
</evidence>
<evidence type="ECO:0000256" key="2">
    <source>
        <dbReference type="ARBA" id="ARBA00016337"/>
    </source>
</evidence>
<feature type="binding site" evidence="11">
    <location>
        <position position="261"/>
    </location>
    <ligand>
        <name>Mg(2+)</name>
        <dbReference type="ChEBI" id="CHEBI:18420"/>
    </ligand>
</feature>
<organism evidence="12 13">
    <name type="scientific">Chitinophaga agri</name>
    <dbReference type="NCBI Taxonomy" id="2703787"/>
    <lineage>
        <taxon>Bacteria</taxon>
        <taxon>Pseudomonadati</taxon>
        <taxon>Bacteroidota</taxon>
        <taxon>Chitinophagia</taxon>
        <taxon>Chitinophagales</taxon>
        <taxon>Chitinophagaceae</taxon>
        <taxon>Chitinophaga</taxon>
    </lineage>
</organism>
<dbReference type="AlphaFoldDB" id="A0A6B9ZLY7"/>
<dbReference type="GO" id="GO:0016740">
    <property type="term" value="F:transferase activity"/>
    <property type="evidence" value="ECO:0007669"/>
    <property type="project" value="UniProtKB-UniRule"/>
</dbReference>
<evidence type="ECO:0000313" key="12">
    <source>
        <dbReference type="EMBL" id="QHS62424.1"/>
    </source>
</evidence>
<evidence type="ECO:0000313" key="13">
    <source>
        <dbReference type="Proteomes" id="UP000476411"/>
    </source>
</evidence>
<dbReference type="PANTHER" id="PTHR30040">
    <property type="entry name" value="THIAMINE BIOSYNTHESIS LIPOPROTEIN APBE"/>
    <property type="match status" value="1"/>
</dbReference>
<accession>A0A6B9ZLY7</accession>
<dbReference type="Proteomes" id="UP000476411">
    <property type="component" value="Chromosome"/>
</dbReference>
<proteinExistence type="inferred from homology"/>
<gene>
    <name evidence="12" type="ORF">GWR21_23395</name>
</gene>
<evidence type="ECO:0000256" key="4">
    <source>
        <dbReference type="ARBA" id="ARBA00022679"/>
    </source>
</evidence>
<dbReference type="Pfam" id="PF02424">
    <property type="entry name" value="ApbE"/>
    <property type="match status" value="1"/>
</dbReference>
<evidence type="ECO:0000256" key="11">
    <source>
        <dbReference type="PIRSR" id="PIRSR006268-2"/>
    </source>
</evidence>
<dbReference type="EMBL" id="CP048113">
    <property type="protein sequence ID" value="QHS62424.1"/>
    <property type="molecule type" value="Genomic_DNA"/>
</dbReference>
<dbReference type="GO" id="GO:0046872">
    <property type="term" value="F:metal ion binding"/>
    <property type="evidence" value="ECO:0007669"/>
    <property type="project" value="UniProtKB-UniRule"/>
</dbReference>
<keyword evidence="3 10" id="KW-0285">Flavoprotein</keyword>